<accession>A0A2T5HCP9</accession>
<dbReference type="Pfam" id="PF13643">
    <property type="entry name" value="DUF4145"/>
    <property type="match status" value="1"/>
</dbReference>
<organism evidence="2 3">
    <name type="scientific">Nitrosomonas oligotropha</name>
    <dbReference type="NCBI Taxonomy" id="42354"/>
    <lineage>
        <taxon>Bacteria</taxon>
        <taxon>Pseudomonadati</taxon>
        <taxon>Pseudomonadota</taxon>
        <taxon>Betaproteobacteria</taxon>
        <taxon>Nitrosomonadales</taxon>
        <taxon>Nitrosomonadaceae</taxon>
        <taxon>Nitrosomonas</taxon>
    </lineage>
</organism>
<sequence length="185" mass="20358">MDWRNIETIYSRSYVCGHCSNRVGSNKGYYTNNNSPEILSVHVCPHCSLPSVFQGETQYPGVLPGGLVSHLPTDIESLYNEARSAFAAGAFTAAVLACRKLLMNIAVAQGAPAGLAFIAYVQHLSDAGYIPPNGKAWVDHIRKRGNEATHEISLMSDDDAQELILFSEMLLRFIFEFPKRVPSPK</sequence>
<evidence type="ECO:0000259" key="1">
    <source>
        <dbReference type="Pfam" id="PF13643"/>
    </source>
</evidence>
<comment type="caution">
    <text evidence="2">The sequence shown here is derived from an EMBL/GenBank/DDBJ whole genome shotgun (WGS) entry which is preliminary data.</text>
</comment>
<protein>
    <submittedName>
        <fullName evidence="2">Uncharacterized protein DUF4145</fullName>
    </submittedName>
</protein>
<dbReference type="Proteomes" id="UP000244128">
    <property type="component" value="Unassembled WGS sequence"/>
</dbReference>
<proteinExistence type="predicted"/>
<reference evidence="2 3" key="1">
    <citation type="submission" date="2018-04" db="EMBL/GenBank/DDBJ databases">
        <title>Active sludge and wastewater microbial communities from Klosterneuburg, Austria.</title>
        <authorList>
            <person name="Wagner M."/>
        </authorList>
    </citation>
    <scope>NUCLEOTIDE SEQUENCE [LARGE SCALE GENOMIC DNA]</scope>
    <source>
        <strain evidence="2 3">Nm49</strain>
    </source>
</reference>
<name>A0A2T5HCP9_9PROT</name>
<dbReference type="EMBL" id="QAOI01000035">
    <property type="protein sequence ID" value="PTQ69347.1"/>
    <property type="molecule type" value="Genomic_DNA"/>
</dbReference>
<evidence type="ECO:0000313" key="2">
    <source>
        <dbReference type="EMBL" id="PTQ69347.1"/>
    </source>
</evidence>
<dbReference type="InterPro" id="IPR025285">
    <property type="entry name" value="DUF4145"/>
</dbReference>
<dbReference type="AlphaFoldDB" id="A0A2T5HCP9"/>
<dbReference type="RefSeq" id="WP_181258470.1">
    <property type="nucleotide sequence ID" value="NZ_QAOI01000035.1"/>
</dbReference>
<evidence type="ECO:0000313" key="3">
    <source>
        <dbReference type="Proteomes" id="UP000244128"/>
    </source>
</evidence>
<feature type="domain" description="DUF4145" evidence="1">
    <location>
        <begin position="80"/>
        <end position="167"/>
    </location>
</feature>
<gene>
    <name evidence="2" type="ORF">C8R26_13510</name>
</gene>